<keyword evidence="2" id="KW-1185">Reference proteome</keyword>
<protein>
    <recommendedName>
        <fullName evidence="3">Zinc-ribbon 15 domain-containing protein</fullName>
    </recommendedName>
</protein>
<evidence type="ECO:0000313" key="1">
    <source>
        <dbReference type="EMBL" id="KAK9914919.1"/>
    </source>
</evidence>
<comment type="caution">
    <text evidence="1">The sequence shown here is derived from an EMBL/GenBank/DDBJ whole genome shotgun (WGS) entry which is preliminary data.</text>
</comment>
<evidence type="ECO:0000313" key="2">
    <source>
        <dbReference type="Proteomes" id="UP001491310"/>
    </source>
</evidence>
<accession>A0ABR2YSS8</accession>
<evidence type="ECO:0008006" key="3">
    <source>
        <dbReference type="Google" id="ProtNLM"/>
    </source>
</evidence>
<name>A0ABR2YSS8_9CHLO</name>
<organism evidence="1 2">
    <name type="scientific">Coccomyxa subellipsoidea</name>
    <dbReference type="NCBI Taxonomy" id="248742"/>
    <lineage>
        <taxon>Eukaryota</taxon>
        <taxon>Viridiplantae</taxon>
        <taxon>Chlorophyta</taxon>
        <taxon>core chlorophytes</taxon>
        <taxon>Trebouxiophyceae</taxon>
        <taxon>Trebouxiophyceae incertae sedis</taxon>
        <taxon>Coccomyxaceae</taxon>
        <taxon>Coccomyxa</taxon>
    </lineage>
</organism>
<dbReference type="Proteomes" id="UP001491310">
    <property type="component" value="Unassembled WGS sequence"/>
</dbReference>
<sequence>MDCLFIPCICGTEPSTVALTPPIYNCPVCQGMQCVQLLRQDEHCCFFFLPFGKCSEGTPHYQCLRCHSTMPASAPMPYPPPGAYPPR</sequence>
<gene>
    <name evidence="1" type="ORF">WJX75_002301</name>
</gene>
<reference evidence="1 2" key="1">
    <citation type="journal article" date="2024" name="Nat. Commun.">
        <title>Phylogenomics reveals the evolutionary origins of lichenization in chlorophyte algae.</title>
        <authorList>
            <person name="Puginier C."/>
            <person name="Libourel C."/>
            <person name="Otte J."/>
            <person name="Skaloud P."/>
            <person name="Haon M."/>
            <person name="Grisel S."/>
            <person name="Petersen M."/>
            <person name="Berrin J.G."/>
            <person name="Delaux P.M."/>
            <person name="Dal Grande F."/>
            <person name="Keller J."/>
        </authorList>
    </citation>
    <scope>NUCLEOTIDE SEQUENCE [LARGE SCALE GENOMIC DNA]</scope>
    <source>
        <strain evidence="1 2">SAG 216-7</strain>
    </source>
</reference>
<dbReference type="EMBL" id="JALJOT010000005">
    <property type="protein sequence ID" value="KAK9914919.1"/>
    <property type="molecule type" value="Genomic_DNA"/>
</dbReference>
<proteinExistence type="predicted"/>